<keyword evidence="5" id="KW-1185">Reference proteome</keyword>
<evidence type="ECO:0000313" key="5">
    <source>
        <dbReference type="Proteomes" id="UP000007800"/>
    </source>
</evidence>
<evidence type="ECO:0000313" key="4">
    <source>
        <dbReference type="EMBL" id="EER19596.1"/>
    </source>
</evidence>
<dbReference type="PROSITE" id="PS51747">
    <property type="entry name" value="CYT_DCMP_DEAMINASES_2"/>
    <property type="match status" value="1"/>
</dbReference>
<dbReference type="RefSeq" id="XP_002787800.1">
    <property type="nucleotide sequence ID" value="XM_002787754.1"/>
</dbReference>
<keyword evidence="2" id="KW-0862">Zinc</keyword>
<dbReference type="InterPro" id="IPR002125">
    <property type="entry name" value="CMP_dCMP_dom"/>
</dbReference>
<dbReference type="OrthoDB" id="416378at2759"/>
<protein>
    <recommendedName>
        <fullName evidence="3">CMP/dCMP-type deaminase domain-containing protein</fullName>
    </recommendedName>
</protein>
<dbReference type="GeneID" id="9057435"/>
<dbReference type="EMBL" id="GG671079">
    <property type="protein sequence ID" value="EER19596.1"/>
    <property type="molecule type" value="Genomic_DNA"/>
</dbReference>
<dbReference type="InterPro" id="IPR016193">
    <property type="entry name" value="Cytidine_deaminase-like"/>
</dbReference>
<accession>C5K7R1</accession>
<dbReference type="Pfam" id="PF00383">
    <property type="entry name" value="dCMP_cyt_deam_1"/>
    <property type="match status" value="1"/>
</dbReference>
<dbReference type="PANTHER" id="PTHR11079">
    <property type="entry name" value="CYTOSINE DEAMINASE FAMILY MEMBER"/>
    <property type="match status" value="1"/>
</dbReference>
<organism evidence="5">
    <name type="scientific">Perkinsus marinus (strain ATCC 50983 / TXsc)</name>
    <dbReference type="NCBI Taxonomy" id="423536"/>
    <lineage>
        <taxon>Eukaryota</taxon>
        <taxon>Sar</taxon>
        <taxon>Alveolata</taxon>
        <taxon>Perkinsozoa</taxon>
        <taxon>Perkinsea</taxon>
        <taxon>Perkinsida</taxon>
        <taxon>Perkinsidae</taxon>
        <taxon>Perkinsus</taxon>
    </lineage>
</organism>
<feature type="domain" description="CMP/dCMP-type deaminase" evidence="3">
    <location>
        <begin position="32"/>
        <end position="144"/>
    </location>
</feature>
<dbReference type="GO" id="GO:0008270">
    <property type="term" value="F:zinc ion binding"/>
    <property type="evidence" value="ECO:0007669"/>
    <property type="project" value="InterPro"/>
</dbReference>
<dbReference type="PANTHER" id="PTHR11079:SF161">
    <property type="entry name" value="CMP_DCMP-TYPE DEAMINASE DOMAIN-CONTAINING PROTEIN"/>
    <property type="match status" value="1"/>
</dbReference>
<dbReference type="GO" id="GO:0047974">
    <property type="term" value="F:guanosine deaminase activity"/>
    <property type="evidence" value="ECO:0007669"/>
    <property type="project" value="TreeGrafter"/>
</dbReference>
<dbReference type="CDD" id="cd01285">
    <property type="entry name" value="nucleoside_deaminase"/>
    <property type="match status" value="1"/>
</dbReference>
<dbReference type="Proteomes" id="UP000007800">
    <property type="component" value="Unassembled WGS sequence"/>
</dbReference>
<dbReference type="PROSITE" id="PS00903">
    <property type="entry name" value="CYT_DCMP_DEAMINASES_1"/>
    <property type="match status" value="1"/>
</dbReference>
<dbReference type="AlphaFoldDB" id="C5K7R1"/>
<sequence length="319" mass="35391">MVRNTSEEPVSELIETNIPERAKNLDASQSKPSHEQFMEAAVLSATTGVKLKEGGPFGACITRNDVVVCCAHNTFFSDRDPTCHAEMNAIRMAMHLLKTDDLAGCVIYSSFEPCPMCWGAILASGIRLLYVGLDRHTAAKNGVEYLSFYDVILDTKESISPMMHINPPASDSDEKIISMLTSPEHCIIVNKDSKIIADSNTPSIESFTDSVDTPMVKTIRLACRAINSPYLQGCKIFTLEEPDVESHAACLWALVDSLHYCSEALPGSRARYQRDQYELEPSNRDIRVVYGCGVDTCLSIIPVWFQSELHKEYPQLKAC</sequence>
<gene>
    <name evidence="4" type="ORF">Pmar_PMAR012578</name>
</gene>
<reference evidence="4 5" key="1">
    <citation type="submission" date="2008-07" db="EMBL/GenBank/DDBJ databases">
        <authorList>
            <person name="El-Sayed N."/>
            <person name="Caler E."/>
            <person name="Inman J."/>
            <person name="Amedeo P."/>
            <person name="Hass B."/>
            <person name="Wortman J."/>
        </authorList>
    </citation>
    <scope>NUCLEOTIDE SEQUENCE [LARGE SCALE GENOMIC DNA]</scope>
    <source>
        <strain evidence="5">ATCC 50983 / TXsc</strain>
    </source>
</reference>
<dbReference type="GO" id="GO:0006152">
    <property type="term" value="P:purine nucleoside catabolic process"/>
    <property type="evidence" value="ECO:0007669"/>
    <property type="project" value="TreeGrafter"/>
</dbReference>
<evidence type="ECO:0000256" key="2">
    <source>
        <dbReference type="ARBA" id="ARBA00022833"/>
    </source>
</evidence>
<keyword evidence="1" id="KW-0479">Metal-binding</keyword>
<dbReference type="InterPro" id="IPR016192">
    <property type="entry name" value="APOBEC/CMP_deaminase_Zn-bd"/>
</dbReference>
<dbReference type="SUPFAM" id="SSF53927">
    <property type="entry name" value="Cytidine deaminase-like"/>
    <property type="match status" value="1"/>
</dbReference>
<evidence type="ECO:0000256" key="1">
    <source>
        <dbReference type="ARBA" id="ARBA00022723"/>
    </source>
</evidence>
<dbReference type="OMA" id="WYESELH"/>
<evidence type="ECO:0000259" key="3">
    <source>
        <dbReference type="PROSITE" id="PS51747"/>
    </source>
</evidence>
<name>C5K7R1_PERM5</name>
<proteinExistence type="predicted"/>
<dbReference type="InParanoid" id="C5K7R1"/>
<dbReference type="Gene3D" id="3.40.140.10">
    <property type="entry name" value="Cytidine Deaminase, domain 2"/>
    <property type="match status" value="1"/>
</dbReference>